<dbReference type="GO" id="GO:0004252">
    <property type="term" value="F:serine-type endopeptidase activity"/>
    <property type="evidence" value="ECO:0007669"/>
    <property type="project" value="InterPro"/>
</dbReference>
<keyword evidence="2" id="KW-0378">Hydrolase</keyword>
<dbReference type="SUPFAM" id="SSF53474">
    <property type="entry name" value="alpha/beta-Hydrolases"/>
    <property type="match status" value="1"/>
</dbReference>
<dbReference type="SUPFAM" id="SSF82171">
    <property type="entry name" value="DPP6 N-terminal domain-like"/>
    <property type="match status" value="1"/>
</dbReference>
<dbReference type="PROSITE" id="PS00708">
    <property type="entry name" value="PRO_ENDOPEP_SER"/>
    <property type="match status" value="1"/>
</dbReference>
<dbReference type="InterPro" id="IPR001375">
    <property type="entry name" value="Peptidase_S9_cat"/>
</dbReference>
<dbReference type="InterPro" id="IPR050278">
    <property type="entry name" value="Serine_Prot_S9B/DPPIV"/>
</dbReference>
<dbReference type="InterPro" id="IPR002469">
    <property type="entry name" value="Peptidase_S9B_N"/>
</dbReference>
<dbReference type="InterPro" id="IPR002471">
    <property type="entry name" value="Pept_S9_AS"/>
</dbReference>
<evidence type="ECO:0000256" key="2">
    <source>
        <dbReference type="ARBA" id="ARBA00022801"/>
    </source>
</evidence>
<dbReference type="PANTHER" id="PTHR11731">
    <property type="entry name" value="PROTEASE FAMILY S9B,C DIPEPTIDYL-PEPTIDASE IV-RELATED"/>
    <property type="match status" value="1"/>
</dbReference>
<proteinExistence type="predicted"/>
<feature type="signal peptide" evidence="3">
    <location>
        <begin position="1"/>
        <end position="22"/>
    </location>
</feature>
<comment type="caution">
    <text evidence="6">The sequence shown here is derived from an EMBL/GenBank/DDBJ whole genome shotgun (WGS) entry which is preliminary data.</text>
</comment>
<dbReference type="Gene3D" id="2.140.10.30">
    <property type="entry name" value="Dipeptidylpeptidase IV, N-terminal domain"/>
    <property type="match status" value="1"/>
</dbReference>
<dbReference type="Pfam" id="PF00930">
    <property type="entry name" value="DPPIV_N"/>
    <property type="match status" value="1"/>
</dbReference>
<dbReference type="Gene3D" id="3.40.50.1820">
    <property type="entry name" value="alpha/beta hydrolase"/>
    <property type="match status" value="1"/>
</dbReference>
<keyword evidence="1" id="KW-0645">Protease</keyword>
<organism evidence="6 7">
    <name type="scientific">Sandarakinorhabdus cyanobacteriorum</name>
    <dbReference type="NCBI Taxonomy" id="1981098"/>
    <lineage>
        <taxon>Bacteria</taxon>
        <taxon>Pseudomonadati</taxon>
        <taxon>Pseudomonadota</taxon>
        <taxon>Alphaproteobacteria</taxon>
        <taxon>Sphingomonadales</taxon>
        <taxon>Sphingosinicellaceae</taxon>
        <taxon>Sandarakinorhabdus</taxon>
    </lineage>
</organism>
<sequence length="732" mass="80149">MKRILLAGLAITTIMSAGSVTAEPLSLERVFASPALTGPRPRVLKLSPDGRLATLLKGRPQDRDRFDLWAVDTATGQSRMLVDSQKLASAGSLSEAERMNRERQRIADVKGITQYGWAPDGQRLLVPVDGDLWVAGVDGSVQRLTQTPETETDARLSPRGQFASFVRDGHLYVQPLAGGAARDIAGEATAKVAWGVAEFIAQEELARFDGHWWSPDDARIAVARVDETPVKQVTRAAIGADGTRLFTQAYPAAGTANALVTLWLVNPDGSGRTAIDLGNPADHYIARVAWAQDGKTLYVQRLTRDQTRLDIMAVDAITGAARVLHSETAKTWINLHNSFEPLKDGSILWASEADGFRHLYRLNGGKSVQLTRGRWAVDELVGVNEKDGRLWFTGFADSTLEKNVYALDWRKPGATPQRLTAPGGWHEATMDKAGRRLIITSTTPTQPAQVWLADGQGKRLTWIEENRLDANHPYAPYLASHVVPEFGTLTAADGQTGDWRLLKPRGPGPFPVLVQVYGGPHAHNVHKRFPAVIEQYLVQQGWAVFQLDNRGSNDRGKAFEDPIHLRLGGVEVQDQLQALAWIKQQPWARPDKIAVNGWSYGGYMVLKLLEAAPGQFAAGISGAPVTRWELYDTAYTERYLGNPSVDAGPYQRSGALGDAGKIKDPLLLIHGMADDNVVFENSLAMMTALQRAKTPFDLMVYPGATHATPGLEVHTWITRLQFLGRTVAPTGF</sequence>
<dbReference type="PANTHER" id="PTHR11731:SF193">
    <property type="entry name" value="DIPEPTIDYL PEPTIDASE 9"/>
    <property type="match status" value="1"/>
</dbReference>
<feature type="domain" description="Peptidase S9 prolyl oligopeptidase catalytic" evidence="4">
    <location>
        <begin position="535"/>
        <end position="725"/>
    </location>
</feature>
<keyword evidence="3" id="KW-0732">Signal</keyword>
<dbReference type="Proteomes" id="UP000216991">
    <property type="component" value="Unassembled WGS sequence"/>
</dbReference>
<reference evidence="6 7" key="1">
    <citation type="submission" date="2017-07" db="EMBL/GenBank/DDBJ databases">
        <title>Sandarakinorhabdus cyanobacteriorum sp. nov., a novel bacterium isolated from cyanobacterial aggregates in a eutrophic lake.</title>
        <authorList>
            <person name="Cai H."/>
        </authorList>
    </citation>
    <scope>NUCLEOTIDE SEQUENCE [LARGE SCALE GENOMIC DNA]</scope>
    <source>
        <strain evidence="6 7">TH057</strain>
    </source>
</reference>
<dbReference type="GO" id="GO:0008239">
    <property type="term" value="F:dipeptidyl-peptidase activity"/>
    <property type="evidence" value="ECO:0007669"/>
    <property type="project" value="TreeGrafter"/>
</dbReference>
<protein>
    <submittedName>
        <fullName evidence="6">S9 family peptidase</fullName>
    </submittedName>
</protein>
<evidence type="ECO:0000313" key="7">
    <source>
        <dbReference type="Proteomes" id="UP000216991"/>
    </source>
</evidence>
<dbReference type="AlphaFoldDB" id="A0A255YLQ6"/>
<keyword evidence="7" id="KW-1185">Reference proteome</keyword>
<feature type="domain" description="Dipeptidylpeptidase IV N-terminal" evidence="5">
    <location>
        <begin position="129"/>
        <end position="447"/>
    </location>
</feature>
<dbReference type="GO" id="GO:0006508">
    <property type="term" value="P:proteolysis"/>
    <property type="evidence" value="ECO:0007669"/>
    <property type="project" value="UniProtKB-KW"/>
</dbReference>
<accession>A0A255YLQ6</accession>
<evidence type="ECO:0000256" key="1">
    <source>
        <dbReference type="ARBA" id="ARBA00022670"/>
    </source>
</evidence>
<dbReference type="Pfam" id="PF00326">
    <property type="entry name" value="Peptidase_S9"/>
    <property type="match status" value="1"/>
</dbReference>
<dbReference type="EMBL" id="NOXT01000102">
    <property type="protein sequence ID" value="OYQ30098.1"/>
    <property type="molecule type" value="Genomic_DNA"/>
</dbReference>
<dbReference type="RefSeq" id="WP_094473407.1">
    <property type="nucleotide sequence ID" value="NZ_NOXT01000102.1"/>
</dbReference>
<evidence type="ECO:0000259" key="4">
    <source>
        <dbReference type="Pfam" id="PF00326"/>
    </source>
</evidence>
<dbReference type="InterPro" id="IPR029058">
    <property type="entry name" value="AB_hydrolase_fold"/>
</dbReference>
<evidence type="ECO:0000256" key="3">
    <source>
        <dbReference type="SAM" id="SignalP"/>
    </source>
</evidence>
<name>A0A255YLQ6_9SPHN</name>
<feature type="chain" id="PRO_5012445831" evidence="3">
    <location>
        <begin position="23"/>
        <end position="732"/>
    </location>
</feature>
<gene>
    <name evidence="6" type="ORF">CHU93_07095</name>
</gene>
<dbReference type="OrthoDB" id="1094230at2"/>
<evidence type="ECO:0000259" key="5">
    <source>
        <dbReference type="Pfam" id="PF00930"/>
    </source>
</evidence>
<evidence type="ECO:0000313" key="6">
    <source>
        <dbReference type="EMBL" id="OYQ30098.1"/>
    </source>
</evidence>